<comment type="caution">
    <text evidence="1">The sequence shown here is derived from an EMBL/GenBank/DDBJ whole genome shotgun (WGS) entry which is preliminary data.</text>
</comment>
<gene>
    <name evidence="1" type="ORF">EDB92DRAFT_1470508</name>
</gene>
<organism evidence="1 2">
    <name type="scientific">Lactarius akahatsu</name>
    <dbReference type="NCBI Taxonomy" id="416441"/>
    <lineage>
        <taxon>Eukaryota</taxon>
        <taxon>Fungi</taxon>
        <taxon>Dikarya</taxon>
        <taxon>Basidiomycota</taxon>
        <taxon>Agaricomycotina</taxon>
        <taxon>Agaricomycetes</taxon>
        <taxon>Russulales</taxon>
        <taxon>Russulaceae</taxon>
        <taxon>Lactarius</taxon>
    </lineage>
</organism>
<reference evidence="1" key="1">
    <citation type="submission" date="2022-01" db="EMBL/GenBank/DDBJ databases">
        <title>Comparative genomics reveals a dynamic genome evolution in the ectomycorrhizal milk-cap (Lactarius) mushrooms.</title>
        <authorList>
            <consortium name="DOE Joint Genome Institute"/>
            <person name="Lebreton A."/>
            <person name="Tang N."/>
            <person name="Kuo A."/>
            <person name="LaButti K."/>
            <person name="Drula E."/>
            <person name="Barry K."/>
            <person name="Clum A."/>
            <person name="Lipzen A."/>
            <person name="Mousain D."/>
            <person name="Ng V."/>
            <person name="Wang R."/>
            <person name="Wang X."/>
            <person name="Dai Y."/>
            <person name="Henrissat B."/>
            <person name="Grigoriev I.V."/>
            <person name="Guerin-Laguette A."/>
            <person name="Yu F."/>
            <person name="Martin F.M."/>
        </authorList>
    </citation>
    <scope>NUCLEOTIDE SEQUENCE</scope>
    <source>
        <strain evidence="1">QP</strain>
    </source>
</reference>
<dbReference type="AlphaFoldDB" id="A0AAD4LB75"/>
<evidence type="ECO:0000313" key="1">
    <source>
        <dbReference type="EMBL" id="KAH8984690.1"/>
    </source>
</evidence>
<keyword evidence="2" id="KW-1185">Reference proteome</keyword>
<dbReference type="Proteomes" id="UP001201163">
    <property type="component" value="Unassembled WGS sequence"/>
</dbReference>
<evidence type="ECO:0000313" key="2">
    <source>
        <dbReference type="Proteomes" id="UP001201163"/>
    </source>
</evidence>
<protein>
    <submittedName>
        <fullName evidence="1">Uncharacterized protein</fullName>
    </submittedName>
</protein>
<proteinExistence type="predicted"/>
<sequence length="105" mass="11941">MVRSGLYLKGYKLDREKIRSRFPRDELDTAANYELSYYKPIIEDVPETVYQYIGCGMEPNGEIIVVIVLEDGYDRSALEANDIVAPDTIIEPVLSVLTPGVWPSW</sequence>
<dbReference type="EMBL" id="JAKELL010000073">
    <property type="protein sequence ID" value="KAH8984690.1"/>
    <property type="molecule type" value="Genomic_DNA"/>
</dbReference>
<name>A0AAD4LB75_9AGAM</name>
<accession>A0AAD4LB75</accession>